<reference evidence="1" key="2">
    <citation type="submission" date="2020-09" db="EMBL/GenBank/DDBJ databases">
        <authorList>
            <person name="Sun Q."/>
            <person name="Zhou Y."/>
        </authorList>
    </citation>
    <scope>NUCLEOTIDE SEQUENCE</scope>
    <source>
        <strain evidence="1">CGMCC 4.5737</strain>
    </source>
</reference>
<protein>
    <submittedName>
        <fullName evidence="1">Uncharacterized protein</fullName>
    </submittedName>
</protein>
<keyword evidence="2" id="KW-1185">Reference proteome</keyword>
<comment type="caution">
    <text evidence="1">The sequence shown here is derived from an EMBL/GenBank/DDBJ whole genome shotgun (WGS) entry which is preliminary data.</text>
</comment>
<dbReference type="EMBL" id="BMMK01000038">
    <property type="protein sequence ID" value="GGM76948.1"/>
    <property type="molecule type" value="Genomic_DNA"/>
</dbReference>
<dbReference type="AlphaFoldDB" id="A0A8J3CJP4"/>
<evidence type="ECO:0000313" key="1">
    <source>
        <dbReference type="EMBL" id="GGM76948.1"/>
    </source>
</evidence>
<organism evidence="1 2">
    <name type="scientific">Longimycelium tulufanense</name>
    <dbReference type="NCBI Taxonomy" id="907463"/>
    <lineage>
        <taxon>Bacteria</taxon>
        <taxon>Bacillati</taxon>
        <taxon>Actinomycetota</taxon>
        <taxon>Actinomycetes</taxon>
        <taxon>Pseudonocardiales</taxon>
        <taxon>Pseudonocardiaceae</taxon>
        <taxon>Longimycelium</taxon>
    </lineage>
</organism>
<name>A0A8J3CJP4_9PSEU</name>
<gene>
    <name evidence="1" type="ORF">GCM10012275_54510</name>
</gene>
<accession>A0A8J3CJP4</accession>
<dbReference type="RefSeq" id="WP_189061287.1">
    <property type="nucleotide sequence ID" value="NZ_BMMK01000038.1"/>
</dbReference>
<dbReference type="Proteomes" id="UP000637578">
    <property type="component" value="Unassembled WGS sequence"/>
</dbReference>
<reference evidence="1" key="1">
    <citation type="journal article" date="2014" name="Int. J. Syst. Evol. Microbiol.">
        <title>Complete genome sequence of Corynebacterium casei LMG S-19264T (=DSM 44701T), isolated from a smear-ripened cheese.</title>
        <authorList>
            <consortium name="US DOE Joint Genome Institute (JGI-PGF)"/>
            <person name="Walter F."/>
            <person name="Albersmeier A."/>
            <person name="Kalinowski J."/>
            <person name="Ruckert C."/>
        </authorList>
    </citation>
    <scope>NUCLEOTIDE SEQUENCE</scope>
    <source>
        <strain evidence="1">CGMCC 4.5737</strain>
    </source>
</reference>
<proteinExistence type="predicted"/>
<evidence type="ECO:0000313" key="2">
    <source>
        <dbReference type="Proteomes" id="UP000637578"/>
    </source>
</evidence>
<sequence>MTAGIPAFVLAQAGQNVTIRPYQGSGPYGPVYGAAVTVRAIVVYARRLVRDDQAAEVLSESTLYCQPGTTAPPESEVTLPDGRKTVVLQRKEHHGGTLGPSCVEAVLA</sequence>